<feature type="signal peptide" evidence="2">
    <location>
        <begin position="1"/>
        <end position="37"/>
    </location>
</feature>
<dbReference type="AlphaFoldDB" id="A0A4Q2UAG2"/>
<dbReference type="OrthoDB" id="7987917at2"/>
<reference evidence="3 4" key="2">
    <citation type="submission" date="2019-02" db="EMBL/GenBank/DDBJ databases">
        <title>'Lichenibacterium ramalinii' gen. nov. sp. nov., 'Lichenibacterium minor' gen. nov. sp. nov.</title>
        <authorList>
            <person name="Pankratov T."/>
        </authorList>
    </citation>
    <scope>NUCLEOTIDE SEQUENCE [LARGE SCALE GENOMIC DNA]</scope>
    <source>
        <strain evidence="3 4">RmlP026</strain>
    </source>
</reference>
<evidence type="ECO:0000256" key="2">
    <source>
        <dbReference type="SAM" id="SignalP"/>
    </source>
</evidence>
<organism evidence="3 4">
    <name type="scientific">Lichenibacterium minor</name>
    <dbReference type="NCBI Taxonomy" id="2316528"/>
    <lineage>
        <taxon>Bacteria</taxon>
        <taxon>Pseudomonadati</taxon>
        <taxon>Pseudomonadota</taxon>
        <taxon>Alphaproteobacteria</taxon>
        <taxon>Hyphomicrobiales</taxon>
        <taxon>Lichenihabitantaceae</taxon>
        <taxon>Lichenibacterium</taxon>
    </lineage>
</organism>
<dbReference type="Proteomes" id="UP000290759">
    <property type="component" value="Unassembled WGS sequence"/>
</dbReference>
<feature type="region of interest" description="Disordered" evidence="1">
    <location>
        <begin position="54"/>
        <end position="95"/>
    </location>
</feature>
<evidence type="ECO:0000313" key="3">
    <source>
        <dbReference type="EMBL" id="RYC32097.1"/>
    </source>
</evidence>
<dbReference type="RefSeq" id="WP_129226163.1">
    <property type="nucleotide sequence ID" value="NZ_QYBB01000009.1"/>
</dbReference>
<feature type="chain" id="PRO_5020408028" evidence="2">
    <location>
        <begin position="38"/>
        <end position="169"/>
    </location>
</feature>
<dbReference type="EMBL" id="QYBB01000009">
    <property type="protein sequence ID" value="RYC32097.1"/>
    <property type="molecule type" value="Genomic_DNA"/>
</dbReference>
<sequence length="169" mass="17240">MRGLVGRAQNGRGPALRWGMALALSAAVALAAAPARAEDGGLFGFLSAALGGGSAAPAPSAPPPTASEGEQVRPLTVRRAPKKAVHAGAGRARLARVPTKTGPVSIYEDPTLRSGDAVMTKDGMKVFAGGRFSPEHPYEDANFVAVSAAKTVAPNLKKTVIELNKLPHG</sequence>
<keyword evidence="2" id="KW-0732">Signal</keyword>
<gene>
    <name evidence="3" type="ORF">D3273_10250</name>
</gene>
<proteinExistence type="predicted"/>
<reference evidence="3 4" key="1">
    <citation type="submission" date="2018-12" db="EMBL/GenBank/DDBJ databases">
        <authorList>
            <person name="Grouzdev D.S."/>
            <person name="Krutkina M.S."/>
        </authorList>
    </citation>
    <scope>NUCLEOTIDE SEQUENCE [LARGE SCALE GENOMIC DNA]</scope>
    <source>
        <strain evidence="3 4">RmlP026</strain>
    </source>
</reference>
<comment type="caution">
    <text evidence="3">The sequence shown here is derived from an EMBL/GenBank/DDBJ whole genome shotgun (WGS) entry which is preliminary data.</text>
</comment>
<keyword evidence="4" id="KW-1185">Reference proteome</keyword>
<evidence type="ECO:0000256" key="1">
    <source>
        <dbReference type="SAM" id="MobiDB-lite"/>
    </source>
</evidence>
<accession>A0A4Q2UAG2</accession>
<evidence type="ECO:0000313" key="4">
    <source>
        <dbReference type="Proteomes" id="UP000290759"/>
    </source>
</evidence>
<name>A0A4Q2UAG2_9HYPH</name>
<protein>
    <submittedName>
        <fullName evidence="3">Uncharacterized protein</fullName>
    </submittedName>
</protein>